<evidence type="ECO:0000256" key="1">
    <source>
        <dbReference type="SAM" id="Phobius"/>
    </source>
</evidence>
<keyword evidence="1" id="KW-0812">Transmembrane</keyword>
<accession>A0A194WXP1</accession>
<protein>
    <submittedName>
        <fullName evidence="2">Uncharacterized protein</fullName>
    </submittedName>
</protein>
<dbReference type="EMBL" id="KQ947423">
    <property type="protein sequence ID" value="KUJ12751.1"/>
    <property type="molecule type" value="Genomic_DNA"/>
</dbReference>
<organism evidence="2 3">
    <name type="scientific">Mollisia scopiformis</name>
    <name type="common">Conifer needle endophyte fungus</name>
    <name type="synonym">Phialocephala scopiformis</name>
    <dbReference type="NCBI Taxonomy" id="149040"/>
    <lineage>
        <taxon>Eukaryota</taxon>
        <taxon>Fungi</taxon>
        <taxon>Dikarya</taxon>
        <taxon>Ascomycota</taxon>
        <taxon>Pezizomycotina</taxon>
        <taxon>Leotiomycetes</taxon>
        <taxon>Helotiales</taxon>
        <taxon>Mollisiaceae</taxon>
        <taxon>Mollisia</taxon>
    </lineage>
</organism>
<dbReference type="GeneID" id="28830011"/>
<proteinExistence type="predicted"/>
<evidence type="ECO:0000313" key="2">
    <source>
        <dbReference type="EMBL" id="KUJ12751.1"/>
    </source>
</evidence>
<sequence>MLPGPVTGLLSGDEDFATSTLTLRKQSLLPHPPEITSTALRPPRTLLENRDGVNTCSEWSVYGFSSDYVTCDIPYTCLYTSVSSNNYWGCQLFNATLLALTTCHDYSSTSTSTPAITTTTDLKSLSSSSSTTPREKFCDATAPYCINWLISAPSSQFTQFQCTSSLPSSSSQRTLLIVPWPTSATSQIDSVITSTLSPTTMTVMPSPSATTVVEEGGPSSTTLIAAIVETLGGLGAFFLGMFVARRMLRRRGGNSR</sequence>
<gene>
    <name evidence="2" type="ORF">LY89DRAFT_737669</name>
</gene>
<dbReference type="KEGG" id="psco:LY89DRAFT_737669"/>
<dbReference type="AlphaFoldDB" id="A0A194WXP1"/>
<dbReference type="Proteomes" id="UP000070700">
    <property type="component" value="Unassembled WGS sequence"/>
</dbReference>
<reference evidence="2 3" key="1">
    <citation type="submission" date="2015-10" db="EMBL/GenBank/DDBJ databases">
        <title>Full genome of DAOMC 229536 Phialocephala scopiformis, a fungal endophyte of spruce producing the potent anti-insectan compound rugulosin.</title>
        <authorList>
            <consortium name="DOE Joint Genome Institute"/>
            <person name="Walker A.K."/>
            <person name="Frasz S.L."/>
            <person name="Seifert K.A."/>
            <person name="Miller J.D."/>
            <person name="Mondo S.J."/>
            <person name="Labutti K."/>
            <person name="Lipzen A."/>
            <person name="Dockter R."/>
            <person name="Kennedy M."/>
            <person name="Grigoriev I.V."/>
            <person name="Spatafora J.W."/>
        </authorList>
    </citation>
    <scope>NUCLEOTIDE SEQUENCE [LARGE SCALE GENOMIC DNA]</scope>
    <source>
        <strain evidence="2 3">CBS 120377</strain>
    </source>
</reference>
<keyword evidence="1" id="KW-0472">Membrane</keyword>
<dbReference type="InParanoid" id="A0A194WXP1"/>
<feature type="transmembrane region" description="Helical" evidence="1">
    <location>
        <begin position="223"/>
        <end position="244"/>
    </location>
</feature>
<keyword evidence="3" id="KW-1185">Reference proteome</keyword>
<dbReference type="RefSeq" id="XP_018067106.1">
    <property type="nucleotide sequence ID" value="XM_018220285.1"/>
</dbReference>
<keyword evidence="1" id="KW-1133">Transmembrane helix</keyword>
<name>A0A194WXP1_MOLSC</name>
<evidence type="ECO:0000313" key="3">
    <source>
        <dbReference type="Proteomes" id="UP000070700"/>
    </source>
</evidence>